<evidence type="ECO:0000256" key="1">
    <source>
        <dbReference type="ARBA" id="ARBA00004496"/>
    </source>
</evidence>
<dbReference type="InterPro" id="IPR011050">
    <property type="entry name" value="Pectin_lyase_fold/virulence"/>
</dbReference>
<evidence type="ECO:0000256" key="3">
    <source>
        <dbReference type="ARBA" id="ARBA00022737"/>
    </source>
</evidence>
<dbReference type="Pfam" id="PF12770">
    <property type="entry name" value="CHAT"/>
    <property type="match status" value="1"/>
</dbReference>
<dbReference type="HOGENOM" id="CLU_335116_0_0_7"/>
<feature type="domain" description="CHAT" evidence="7">
    <location>
        <begin position="702"/>
        <end position="846"/>
    </location>
</feature>
<evidence type="ECO:0000313" key="9">
    <source>
        <dbReference type="Proteomes" id="UP000019141"/>
    </source>
</evidence>
<dbReference type="Gene3D" id="1.25.40.10">
    <property type="entry name" value="Tetratricopeptide repeat domain"/>
    <property type="match status" value="2"/>
</dbReference>
<name>W4LSR6_ENTF1</name>
<dbReference type="SUPFAM" id="SSF51126">
    <property type="entry name" value="Pectin lyase-like"/>
    <property type="match status" value="1"/>
</dbReference>
<dbReference type="Pfam" id="PF13424">
    <property type="entry name" value="TPR_12"/>
    <property type="match status" value="2"/>
</dbReference>
<keyword evidence="2" id="KW-0963">Cytoplasm</keyword>
<dbReference type="Gene3D" id="2.160.20.10">
    <property type="entry name" value="Single-stranded right-handed beta-helix, Pectin lyase-like"/>
    <property type="match status" value="1"/>
</dbReference>
<organism evidence="8 9">
    <name type="scientific">Entotheonella factor</name>
    <dbReference type="NCBI Taxonomy" id="1429438"/>
    <lineage>
        <taxon>Bacteria</taxon>
        <taxon>Pseudomonadati</taxon>
        <taxon>Nitrospinota/Tectimicrobiota group</taxon>
        <taxon>Candidatus Tectimicrobiota</taxon>
        <taxon>Candidatus Entotheonellia</taxon>
        <taxon>Candidatus Entotheonellales</taxon>
        <taxon>Candidatus Entotheonellaceae</taxon>
        <taxon>Candidatus Entotheonella</taxon>
    </lineage>
</organism>
<evidence type="ECO:0000256" key="6">
    <source>
        <dbReference type="PROSITE-ProRule" id="PRU00339"/>
    </source>
</evidence>
<accession>W4LSR6</accession>
<dbReference type="InterPro" id="IPR011990">
    <property type="entry name" value="TPR-like_helical_dom_sf"/>
</dbReference>
<evidence type="ECO:0000313" key="8">
    <source>
        <dbReference type="EMBL" id="ETX01094.1"/>
    </source>
</evidence>
<dbReference type="InterPro" id="IPR024983">
    <property type="entry name" value="CHAT_dom"/>
</dbReference>
<keyword evidence="3" id="KW-0677">Repeat</keyword>
<dbReference type="SMART" id="SM00028">
    <property type="entry name" value="TPR"/>
    <property type="match status" value="6"/>
</dbReference>
<evidence type="ECO:0000256" key="5">
    <source>
        <dbReference type="ARBA" id="ARBA00038253"/>
    </source>
</evidence>
<keyword evidence="4 6" id="KW-0802">TPR repeat</keyword>
<evidence type="ECO:0000256" key="4">
    <source>
        <dbReference type="ARBA" id="ARBA00022803"/>
    </source>
</evidence>
<sequence length="853" mass="93381">MRVTATDTVMMSGPNSGIFTDTAGEKPGGNITITAQDIRLQDGASISAQSSGEGDAGNITLTARDTLVSVDSTITTAATRADGGNIRVTAGQLTLLYNAQVTAAVGVGEGKGGNIDIKSGVAALFNGQVRADAFGGPGGNITIVADGFLADPASRVTASSARNIDGEVEIRALVTDLSAAVKPLTQDFGQTALLIPQRCAARRQGRPASSFILAGRDSIPAEPDSALPSPLAPVWREPGLEKGLRAYERGDFEQAVISWKEAAQGFERDEQHLAHSAARLYLGQAYQALGQVTKAIQSLDKALILARAAGAPLHMAAALNSLGNAYTITGPVQMAKQHLQQAHDRSTALDHMGLAASIDNHRGNLWLSQAQPQKALAAYLRGIDLAQQADQKVLAAYLQTNAAVAAQQAGQYQDAASRLGEALLQMQRLAPTHHTAYGLIQIGLTYDHLRQHLPKHNLLFLRQALTALNAAEAIAQTLDDPRALSYAWGYLGHLYEREDQYEEARTLTRRAVVAAQRVLAPESLYRWQWQTGRLLHAQGQLQEALEVYRQAVATVQSLRHELLHHYGKPPTTFRFTTGRLYFEFVDLLLQREAVISDQTQATRYLKEARHTVEQFKAAELQDYFRDDCVDAARPQAMPLDAVSKTAIVLYPILLPDRIELLVGLPSGLQRFDVPVSAQRVTEEVRALRTKLERRTSWAFLPHAQHLYNWLIRPLEPILSTIELETLVFVPDGPLRTIPMAVLHDGHQFLIRKYAMAVTPGLDLTDPRPLQHSKAKVLAMGLTQEVQGFPALPHVENELQAVKNLYDSGTILNEAFLVQRIERELRNEPFNILHIATHGQFKSDVEQTFLKRTP</sequence>
<dbReference type="InterPro" id="IPR051476">
    <property type="entry name" value="Bac_ResReg_Asp_Phosphatase"/>
</dbReference>
<evidence type="ECO:0000259" key="7">
    <source>
        <dbReference type="Pfam" id="PF12770"/>
    </source>
</evidence>
<dbReference type="InterPro" id="IPR019734">
    <property type="entry name" value="TPR_rpt"/>
</dbReference>
<keyword evidence="9" id="KW-1185">Reference proteome</keyword>
<dbReference type="PANTHER" id="PTHR46630">
    <property type="entry name" value="TETRATRICOPEPTIDE REPEAT PROTEIN 29"/>
    <property type="match status" value="1"/>
</dbReference>
<reference evidence="8 9" key="1">
    <citation type="journal article" date="2014" name="Nature">
        <title>An environmental bacterial taxon with a large and distinct metabolic repertoire.</title>
        <authorList>
            <person name="Wilson M.C."/>
            <person name="Mori T."/>
            <person name="Ruckert C."/>
            <person name="Uria A.R."/>
            <person name="Helf M.J."/>
            <person name="Takada K."/>
            <person name="Gernert C."/>
            <person name="Steffens U.A."/>
            <person name="Heycke N."/>
            <person name="Schmitt S."/>
            <person name="Rinke C."/>
            <person name="Helfrich E.J."/>
            <person name="Brachmann A.O."/>
            <person name="Gurgui C."/>
            <person name="Wakimoto T."/>
            <person name="Kracht M."/>
            <person name="Crusemann M."/>
            <person name="Hentschel U."/>
            <person name="Abe I."/>
            <person name="Matsunaga S."/>
            <person name="Kalinowski J."/>
            <person name="Takeyama H."/>
            <person name="Piel J."/>
        </authorList>
    </citation>
    <scope>NUCLEOTIDE SEQUENCE [LARGE SCALE GENOMIC DNA]</scope>
    <source>
        <strain evidence="9">TSY1</strain>
    </source>
</reference>
<dbReference type="GO" id="GO:0005737">
    <property type="term" value="C:cytoplasm"/>
    <property type="evidence" value="ECO:0007669"/>
    <property type="project" value="UniProtKB-SubCell"/>
</dbReference>
<dbReference type="PANTHER" id="PTHR46630:SF1">
    <property type="entry name" value="TETRATRICOPEPTIDE REPEAT PROTEIN 29"/>
    <property type="match status" value="1"/>
</dbReference>
<feature type="repeat" description="TPR" evidence="6">
    <location>
        <begin position="276"/>
        <end position="309"/>
    </location>
</feature>
<dbReference type="Proteomes" id="UP000019141">
    <property type="component" value="Unassembled WGS sequence"/>
</dbReference>
<dbReference type="InterPro" id="IPR012334">
    <property type="entry name" value="Pectin_lyas_fold"/>
</dbReference>
<dbReference type="AlphaFoldDB" id="W4LSR6"/>
<comment type="subcellular location">
    <subcellularLocation>
        <location evidence="1">Cytoplasm</location>
    </subcellularLocation>
</comment>
<feature type="non-terminal residue" evidence="8">
    <location>
        <position position="853"/>
    </location>
</feature>
<dbReference type="SUPFAM" id="SSF48452">
    <property type="entry name" value="TPR-like"/>
    <property type="match status" value="2"/>
</dbReference>
<dbReference type="PROSITE" id="PS50005">
    <property type="entry name" value="TPR"/>
    <property type="match status" value="1"/>
</dbReference>
<comment type="caution">
    <text evidence="8">The sequence shown here is derived from an EMBL/GenBank/DDBJ whole genome shotgun (WGS) entry which is preliminary data.</text>
</comment>
<protein>
    <recommendedName>
        <fullName evidence="7">CHAT domain-containing protein</fullName>
    </recommendedName>
</protein>
<proteinExistence type="inferred from homology"/>
<dbReference type="EMBL" id="AZHW01000272">
    <property type="protein sequence ID" value="ETX01094.1"/>
    <property type="molecule type" value="Genomic_DNA"/>
</dbReference>
<gene>
    <name evidence="8" type="ORF">ETSY1_08730</name>
</gene>
<evidence type="ECO:0000256" key="2">
    <source>
        <dbReference type="ARBA" id="ARBA00022490"/>
    </source>
</evidence>
<comment type="similarity">
    <text evidence="5">Belongs to the Rap family.</text>
</comment>